<protein>
    <recommendedName>
        <fullName evidence="3">aldehyde dehydrogenase (NAD(+))</fullName>
        <ecNumber evidence="3">1.2.1.3</ecNumber>
    </recommendedName>
</protein>
<organism evidence="8">
    <name type="scientific">Trichophyton rubrum CBS 288.86</name>
    <dbReference type="NCBI Taxonomy" id="1215330"/>
    <lineage>
        <taxon>Eukaryota</taxon>
        <taxon>Fungi</taxon>
        <taxon>Dikarya</taxon>
        <taxon>Ascomycota</taxon>
        <taxon>Pezizomycotina</taxon>
        <taxon>Eurotiomycetes</taxon>
        <taxon>Eurotiomycetidae</taxon>
        <taxon>Onygenales</taxon>
        <taxon>Arthrodermataceae</taxon>
        <taxon>Trichophyton</taxon>
    </lineage>
</organism>
<dbReference type="FunFam" id="3.40.309.10:FF:000009">
    <property type="entry name" value="Aldehyde dehydrogenase A"/>
    <property type="match status" value="1"/>
</dbReference>
<evidence type="ECO:0000313" key="8">
    <source>
        <dbReference type="EMBL" id="EZF56457.1"/>
    </source>
</evidence>
<dbReference type="Gene3D" id="3.40.605.10">
    <property type="entry name" value="Aldehyde Dehydrogenase, Chain A, domain 1"/>
    <property type="match status" value="1"/>
</dbReference>
<feature type="domain" description="Aldehyde dehydrogenase" evidence="7">
    <location>
        <begin position="30"/>
        <end position="472"/>
    </location>
</feature>
<evidence type="ECO:0000259" key="7">
    <source>
        <dbReference type="Pfam" id="PF00171"/>
    </source>
</evidence>
<dbReference type="HOGENOM" id="CLU_005391_0_1_1"/>
<evidence type="ECO:0000256" key="1">
    <source>
        <dbReference type="ARBA" id="ARBA00009986"/>
    </source>
</evidence>
<gene>
    <name evidence="8" type="ORF">H103_01162</name>
</gene>
<keyword evidence="2 6" id="KW-0560">Oxidoreductase</keyword>
<comment type="catalytic activity">
    <reaction evidence="4">
        <text>an aldehyde + NAD(+) + H2O = a carboxylate + NADH + 2 H(+)</text>
        <dbReference type="Rhea" id="RHEA:16185"/>
        <dbReference type="ChEBI" id="CHEBI:15377"/>
        <dbReference type="ChEBI" id="CHEBI:15378"/>
        <dbReference type="ChEBI" id="CHEBI:17478"/>
        <dbReference type="ChEBI" id="CHEBI:29067"/>
        <dbReference type="ChEBI" id="CHEBI:57540"/>
        <dbReference type="ChEBI" id="CHEBI:57945"/>
        <dbReference type="EC" id="1.2.1.3"/>
    </reaction>
</comment>
<dbReference type="InterPro" id="IPR016162">
    <property type="entry name" value="Ald_DH_N"/>
</dbReference>
<evidence type="ECO:0000256" key="4">
    <source>
        <dbReference type="ARBA" id="ARBA00049194"/>
    </source>
</evidence>
<accession>A0A022WDL2</accession>
<dbReference type="EC" id="1.2.1.3" evidence="3"/>
<dbReference type="EMBL" id="KK207720">
    <property type="protein sequence ID" value="EZF56457.1"/>
    <property type="molecule type" value="Genomic_DNA"/>
</dbReference>
<dbReference type="Pfam" id="PF00171">
    <property type="entry name" value="Aldedh"/>
    <property type="match status" value="1"/>
</dbReference>
<dbReference type="Gene3D" id="3.40.309.10">
    <property type="entry name" value="Aldehyde Dehydrogenase, Chain A, domain 2"/>
    <property type="match status" value="1"/>
</dbReference>
<dbReference type="SUPFAM" id="SSF53720">
    <property type="entry name" value="ALDH-like"/>
    <property type="match status" value="1"/>
</dbReference>
<dbReference type="AlphaFoldDB" id="A0A022WDL2"/>
<evidence type="ECO:0000256" key="3">
    <source>
        <dbReference type="ARBA" id="ARBA00024226"/>
    </source>
</evidence>
<dbReference type="InterPro" id="IPR016161">
    <property type="entry name" value="Ald_DH/histidinol_DH"/>
</dbReference>
<name>A0A022WDL2_TRIRU</name>
<feature type="active site" evidence="5">
    <location>
        <position position="251"/>
    </location>
</feature>
<dbReference type="PROSITE" id="PS00687">
    <property type="entry name" value="ALDEHYDE_DEHYDR_GLU"/>
    <property type="match status" value="1"/>
</dbReference>
<evidence type="ECO:0000256" key="2">
    <source>
        <dbReference type="ARBA" id="ARBA00023002"/>
    </source>
</evidence>
<dbReference type="InterPro" id="IPR029510">
    <property type="entry name" value="Ald_DH_CS_GLU"/>
</dbReference>
<reference evidence="8" key="1">
    <citation type="submission" date="2014-02" db="EMBL/GenBank/DDBJ databases">
        <title>The Genome Sequence of Trichophyton rubrum (morphotype fischeri) CBS 288.86.</title>
        <authorList>
            <consortium name="The Broad Institute Genomics Platform"/>
            <person name="Cuomo C.A."/>
            <person name="White T.C."/>
            <person name="Graser Y."/>
            <person name="Martinez-Rossi N."/>
            <person name="Heitman J."/>
            <person name="Young S.K."/>
            <person name="Zeng Q."/>
            <person name="Gargeya S."/>
            <person name="Abouelleil A."/>
            <person name="Alvarado L."/>
            <person name="Chapman S.B."/>
            <person name="Gainer-Dewar J."/>
            <person name="Goldberg J."/>
            <person name="Griggs A."/>
            <person name="Gujja S."/>
            <person name="Hansen M."/>
            <person name="Howarth C."/>
            <person name="Imamovic A."/>
            <person name="Larimer J."/>
            <person name="Martinez D."/>
            <person name="Murphy C."/>
            <person name="Pearson M.D."/>
            <person name="Persinoti G."/>
            <person name="Poon T."/>
            <person name="Priest M."/>
            <person name="Roberts A.D."/>
            <person name="Saif S."/>
            <person name="Shea T.D."/>
            <person name="Sykes S.N."/>
            <person name="Wortman J."/>
            <person name="Nusbaum C."/>
            <person name="Birren B."/>
        </authorList>
    </citation>
    <scope>NUCLEOTIDE SEQUENCE [LARGE SCALE GENOMIC DNA]</scope>
    <source>
        <strain evidence="8">CBS 288.86</strain>
    </source>
</reference>
<dbReference type="FunFam" id="3.40.605.10:FF:000007">
    <property type="entry name" value="NAD/NADP-dependent betaine aldehyde dehydrogenase"/>
    <property type="match status" value="1"/>
</dbReference>
<dbReference type="InterPro" id="IPR015590">
    <property type="entry name" value="Aldehyde_DH_dom"/>
</dbReference>
<dbReference type="InterPro" id="IPR044086">
    <property type="entry name" value="LUC3-like"/>
</dbReference>
<dbReference type="InterPro" id="IPR016163">
    <property type="entry name" value="Ald_DH_C"/>
</dbReference>
<dbReference type="PANTHER" id="PTHR11699">
    <property type="entry name" value="ALDEHYDE DEHYDROGENASE-RELATED"/>
    <property type="match status" value="1"/>
</dbReference>
<dbReference type="CDD" id="cd07106">
    <property type="entry name" value="ALDH_AldA-AAD23400"/>
    <property type="match status" value="1"/>
</dbReference>
<dbReference type="OrthoDB" id="310895at2759"/>
<dbReference type="Proteomes" id="UP000023758">
    <property type="component" value="Unassembled WGS sequence"/>
</dbReference>
<evidence type="ECO:0000256" key="5">
    <source>
        <dbReference type="PROSITE-ProRule" id="PRU10007"/>
    </source>
</evidence>
<evidence type="ECO:0000256" key="6">
    <source>
        <dbReference type="RuleBase" id="RU003345"/>
    </source>
</evidence>
<proteinExistence type="inferred from homology"/>
<comment type="similarity">
    <text evidence="1 6">Belongs to the aldehyde dehydrogenase family.</text>
</comment>
<sequence length="479" mass="52716">MVSAEYPRMDFKEFYNTIDGKRTTTTVTRHGINPANKKPLTEVPVCTQADLDIAVSAARTAFNKWSKTTFEERRAALHCYADGLDHYKDEFANLLVTEQGKPLAQAQTEAWAAVAFLRGISSLSMNEEVLEDTDKHKIISRYTPLGVACGIVPWNYPLLLACGKIAAAIYTGNAIILKPSPFTPYCGLKLGELGMQYFPPGVLQVLSGGDDLGPMMTAHSGIDKISFTGSIATGKKVMESCAKSLKRVTLELGGNDAAVVCEDVDLEEVIPKIAAACFYCSSQICMMIKRLYVHEKIYDQFRDALVKYTSALKVGEGHDPDSFIGPIQNNMQYEKVKSLIEAIKAEGVRPILGGEVEESEGYYIKPTIIDNPPDTSLAVTEEPFGPVLPLLKWSDEDEVIARANDSNMGLGASVWSKDLVRAERILRRFDSGVAWINCHFDALPHIPFGGHKYSGIGTEFGVEGLKQYCNHQALWLSKK</sequence>
<dbReference type="GO" id="GO:0004029">
    <property type="term" value="F:aldehyde dehydrogenase (NAD+) activity"/>
    <property type="evidence" value="ECO:0007669"/>
    <property type="project" value="UniProtKB-EC"/>
</dbReference>